<gene>
    <name evidence="6" type="ORF">SAMN02982917_6456</name>
</gene>
<keyword evidence="3 6" id="KW-0238">DNA-binding</keyword>
<dbReference type="GO" id="GO:0003700">
    <property type="term" value="F:DNA-binding transcription factor activity"/>
    <property type="evidence" value="ECO:0007669"/>
    <property type="project" value="InterPro"/>
</dbReference>
<dbReference type="Pfam" id="PF03466">
    <property type="entry name" value="LysR_substrate"/>
    <property type="match status" value="1"/>
</dbReference>
<dbReference type="RefSeq" id="WP_085091302.1">
    <property type="nucleotide sequence ID" value="NZ_FXAK01000009.1"/>
</dbReference>
<evidence type="ECO:0000256" key="3">
    <source>
        <dbReference type="ARBA" id="ARBA00023125"/>
    </source>
</evidence>
<dbReference type="InterPro" id="IPR036388">
    <property type="entry name" value="WH-like_DNA-bd_sf"/>
</dbReference>
<dbReference type="Gene3D" id="3.40.190.290">
    <property type="match status" value="1"/>
</dbReference>
<sequence length="309" mass="33948">MRFDLLSLKLFVAVCEQQNISRVADAEHIAASAVSKRMSDMERMLGTALFYRSNKGLELTPAAHTLLRHAHGIIRNLMQMESELLDHAMGVCGQVRLHASVSTIVQYLPADISRFLHLHPAVRIDLEEGLSQDVLRAVSENAADIGIFGGTSLVAGLRVLPYRSDHLMVIMPADHPLAALPSLSFDEVAKHDLIGPQKGSYLDSLVLRAAADLSHPLRLRIRVNGFEPVRSMVEAKLGIGLVPEHHAERYVGTGALVAVPLDEPWAVRHWRICTRDVDSLPAPVQLLVEHLSAQGERSPPPPPVLPPER</sequence>
<comment type="similarity">
    <text evidence="1">Belongs to the LysR transcriptional regulatory family.</text>
</comment>
<evidence type="ECO:0000256" key="2">
    <source>
        <dbReference type="ARBA" id="ARBA00023015"/>
    </source>
</evidence>
<keyword evidence="4" id="KW-0804">Transcription</keyword>
<dbReference type="PANTHER" id="PTHR30419:SF2">
    <property type="entry name" value="LYSR FAMILY TRANSCRIPTIONAL REGULATOR"/>
    <property type="match status" value="1"/>
</dbReference>
<keyword evidence="2" id="KW-0805">Transcription regulation</keyword>
<dbReference type="SUPFAM" id="SSF46785">
    <property type="entry name" value="Winged helix' DNA-binding domain"/>
    <property type="match status" value="1"/>
</dbReference>
<reference evidence="6 7" key="1">
    <citation type="submission" date="2017-04" db="EMBL/GenBank/DDBJ databases">
        <authorList>
            <person name="Afonso C.L."/>
            <person name="Miller P.J."/>
            <person name="Scott M.A."/>
            <person name="Spackman E."/>
            <person name="Goraichik I."/>
            <person name="Dimitrov K.M."/>
            <person name="Suarez D.L."/>
            <person name="Swayne D.E."/>
        </authorList>
    </citation>
    <scope>NUCLEOTIDE SEQUENCE [LARGE SCALE GENOMIC DNA]</scope>
    <source>
        <strain evidence="6 7">A2P</strain>
    </source>
</reference>
<evidence type="ECO:0000256" key="1">
    <source>
        <dbReference type="ARBA" id="ARBA00009437"/>
    </source>
</evidence>
<dbReference type="InterPro" id="IPR036390">
    <property type="entry name" value="WH_DNA-bd_sf"/>
</dbReference>
<protein>
    <submittedName>
        <fullName evidence="6">DNA-binding transcriptional regulator, LysR family</fullName>
    </submittedName>
</protein>
<dbReference type="SUPFAM" id="SSF53850">
    <property type="entry name" value="Periplasmic binding protein-like II"/>
    <property type="match status" value="1"/>
</dbReference>
<dbReference type="Pfam" id="PF00126">
    <property type="entry name" value="HTH_1"/>
    <property type="match status" value="1"/>
</dbReference>
<dbReference type="InterPro" id="IPR000847">
    <property type="entry name" value="LysR_HTH_N"/>
</dbReference>
<proteinExistence type="inferred from homology"/>
<dbReference type="GO" id="GO:0003677">
    <property type="term" value="F:DNA binding"/>
    <property type="evidence" value="ECO:0007669"/>
    <property type="project" value="UniProtKB-KW"/>
</dbReference>
<dbReference type="PANTHER" id="PTHR30419">
    <property type="entry name" value="HTH-TYPE TRANSCRIPTIONAL REGULATOR YBHD"/>
    <property type="match status" value="1"/>
</dbReference>
<feature type="domain" description="HTH lysR-type" evidence="5">
    <location>
        <begin position="1"/>
        <end position="60"/>
    </location>
</feature>
<dbReference type="EMBL" id="FXAK01000009">
    <property type="protein sequence ID" value="SMF88600.1"/>
    <property type="molecule type" value="Genomic_DNA"/>
</dbReference>
<evidence type="ECO:0000313" key="7">
    <source>
        <dbReference type="Proteomes" id="UP000192936"/>
    </source>
</evidence>
<name>A0A1X7HLS4_9PROT</name>
<evidence type="ECO:0000259" key="5">
    <source>
        <dbReference type="PROSITE" id="PS50931"/>
    </source>
</evidence>
<dbReference type="AlphaFoldDB" id="A0A1X7HLS4"/>
<evidence type="ECO:0000256" key="4">
    <source>
        <dbReference type="ARBA" id="ARBA00023163"/>
    </source>
</evidence>
<evidence type="ECO:0000313" key="6">
    <source>
        <dbReference type="EMBL" id="SMF88600.1"/>
    </source>
</evidence>
<dbReference type="Gene3D" id="1.10.10.10">
    <property type="entry name" value="Winged helix-like DNA-binding domain superfamily/Winged helix DNA-binding domain"/>
    <property type="match status" value="1"/>
</dbReference>
<dbReference type="STRING" id="286727.SAMN02982917_6456"/>
<organism evidence="6 7">
    <name type="scientific">Azospirillum oryzae</name>
    <dbReference type="NCBI Taxonomy" id="286727"/>
    <lineage>
        <taxon>Bacteria</taxon>
        <taxon>Pseudomonadati</taxon>
        <taxon>Pseudomonadota</taxon>
        <taxon>Alphaproteobacteria</taxon>
        <taxon>Rhodospirillales</taxon>
        <taxon>Azospirillaceae</taxon>
        <taxon>Azospirillum</taxon>
    </lineage>
</organism>
<dbReference type="OrthoDB" id="9785974at2"/>
<dbReference type="Proteomes" id="UP000192936">
    <property type="component" value="Unassembled WGS sequence"/>
</dbReference>
<dbReference type="PROSITE" id="PS50931">
    <property type="entry name" value="HTH_LYSR"/>
    <property type="match status" value="1"/>
</dbReference>
<dbReference type="CDD" id="cd08421">
    <property type="entry name" value="PBP2_LTTR_like_1"/>
    <property type="match status" value="1"/>
</dbReference>
<accession>A0A1X7HLS4</accession>
<dbReference type="InterPro" id="IPR050950">
    <property type="entry name" value="HTH-type_LysR_regulators"/>
</dbReference>
<dbReference type="InterPro" id="IPR005119">
    <property type="entry name" value="LysR_subst-bd"/>
</dbReference>
<dbReference type="GO" id="GO:0005829">
    <property type="term" value="C:cytosol"/>
    <property type="evidence" value="ECO:0007669"/>
    <property type="project" value="TreeGrafter"/>
</dbReference>